<organism evidence="12 13">
    <name type="scientific">Fusarium sporotrichioides</name>
    <dbReference type="NCBI Taxonomy" id="5514"/>
    <lineage>
        <taxon>Eukaryota</taxon>
        <taxon>Fungi</taxon>
        <taxon>Dikarya</taxon>
        <taxon>Ascomycota</taxon>
        <taxon>Pezizomycotina</taxon>
        <taxon>Sordariomycetes</taxon>
        <taxon>Hypocreomycetidae</taxon>
        <taxon>Hypocreales</taxon>
        <taxon>Nectriaceae</taxon>
        <taxon>Fusarium</taxon>
    </lineage>
</organism>
<evidence type="ECO:0000313" key="12">
    <source>
        <dbReference type="EMBL" id="RGP67643.1"/>
    </source>
</evidence>
<feature type="transmembrane region" description="Helical" evidence="9">
    <location>
        <begin position="107"/>
        <end position="129"/>
    </location>
</feature>
<dbReference type="GO" id="GO:0016020">
    <property type="term" value="C:membrane"/>
    <property type="evidence" value="ECO:0007669"/>
    <property type="project" value="UniProtKB-SubCell"/>
</dbReference>
<dbReference type="EMBL" id="PXOF01000079">
    <property type="protein sequence ID" value="RGP67643.1"/>
    <property type="molecule type" value="Genomic_DNA"/>
</dbReference>
<evidence type="ECO:0000256" key="9">
    <source>
        <dbReference type="SAM" id="Phobius"/>
    </source>
</evidence>
<dbReference type="AlphaFoldDB" id="A0A395S5H1"/>
<protein>
    <submittedName>
        <fullName evidence="12">Uncharacterized protein</fullName>
    </submittedName>
</protein>
<accession>A0A395S5H1</accession>
<dbReference type="InterPro" id="IPR002018">
    <property type="entry name" value="CarbesteraseB"/>
</dbReference>
<evidence type="ECO:0000256" key="1">
    <source>
        <dbReference type="ARBA" id="ARBA00004141"/>
    </source>
</evidence>
<dbReference type="InterPro" id="IPR049326">
    <property type="entry name" value="Rhodopsin_dom_fungi"/>
</dbReference>
<evidence type="ECO:0000256" key="4">
    <source>
        <dbReference type="ARBA" id="ARBA00022801"/>
    </source>
</evidence>
<dbReference type="SUPFAM" id="SSF53474">
    <property type="entry name" value="alpha/beta-Hydrolases"/>
    <property type="match status" value="1"/>
</dbReference>
<keyword evidence="3 9" id="KW-0812">Transmembrane</keyword>
<dbReference type="InterPro" id="IPR052337">
    <property type="entry name" value="SAT4-like"/>
</dbReference>
<dbReference type="Pfam" id="PF00135">
    <property type="entry name" value="COesterase"/>
    <property type="match status" value="1"/>
</dbReference>
<evidence type="ECO:0000259" key="11">
    <source>
        <dbReference type="Pfam" id="PF20684"/>
    </source>
</evidence>
<evidence type="ECO:0000259" key="10">
    <source>
        <dbReference type="Pfam" id="PF00135"/>
    </source>
</evidence>
<reference evidence="12 13" key="1">
    <citation type="journal article" date="2018" name="PLoS Pathog.">
        <title>Evolution of structural diversity of trichothecenes, a family of toxins produced by plant pathogenic and entomopathogenic fungi.</title>
        <authorList>
            <person name="Proctor R.H."/>
            <person name="McCormick S.P."/>
            <person name="Kim H.S."/>
            <person name="Cardoza R.E."/>
            <person name="Stanley A.M."/>
            <person name="Lindo L."/>
            <person name="Kelly A."/>
            <person name="Brown D.W."/>
            <person name="Lee T."/>
            <person name="Vaughan M.M."/>
            <person name="Alexander N.J."/>
            <person name="Busman M."/>
            <person name="Gutierrez S."/>
        </authorList>
    </citation>
    <scope>NUCLEOTIDE SEQUENCE [LARGE SCALE GENOMIC DNA]</scope>
    <source>
        <strain evidence="12 13">NRRL 3299</strain>
    </source>
</reference>
<evidence type="ECO:0000256" key="8">
    <source>
        <dbReference type="SAM" id="MobiDB-lite"/>
    </source>
</evidence>
<dbReference type="PROSITE" id="PS00122">
    <property type="entry name" value="CARBOXYLESTERASE_B_1"/>
    <property type="match status" value="1"/>
</dbReference>
<evidence type="ECO:0000256" key="2">
    <source>
        <dbReference type="ARBA" id="ARBA00005964"/>
    </source>
</evidence>
<dbReference type="Gene3D" id="3.40.50.1820">
    <property type="entry name" value="alpha/beta hydrolase"/>
    <property type="match status" value="2"/>
</dbReference>
<evidence type="ECO:0000256" key="5">
    <source>
        <dbReference type="ARBA" id="ARBA00022989"/>
    </source>
</evidence>
<sequence length="857" mass="95034">MATEAEQAAANAFIQEVWGLQGAAYLVVCLRYYSQFSSFGRRIQWDDVLMLLATIVYTAESVAAYFVVAYWKGFANNGITPAQRQALRDNPDSPEWALRVNGSKTHVIGLLLYMTLLWLLKGYWVIYYLRLTEGVASAKRYARWGTVIIPVTYVSCFLVAFLKCIPFEKQWQIDPEPQNSCLPAISYLQTIYVMAMNTATDFFLMSIPLPMIWKARMPWRKKVVIMFMFSGALLEMVFGILRAVSILTKGNTDPAQSGYWSVRESFVSFVVTNLPMVYPLLKRVVEKTVSASKSGSRTPGLGDSQGYRLGDYKNKVSSRSQPDEADLGDTVWGSKDHIVPADGQRSGDETSSQDTSIAHRDSHLGIRSQNIAKAVGGLQPSKSHGRNKGLEAGLGEIMVTSEYVTTLTGVETGGVTQFRGIPYGHIPLRFAAAEKINDYPRELDCTAFGPRCPQVPVDVGHLLRVPHHYKFPQEPEDEFRCTNLDVIMPTSEVQDNRKKLPVFVWIHGGSQAVTFASATSGICDMTTIVADSIHLGTPIIAVSIQYRLNVFALGNKNGPPNLALRDQALALEWIQDHIADFGGDPKKVTLAGESAGAVYCHAHIVTQAPVNQFILSSGSLFLSPPQPPQAVSALRDKVSKQFQKIDATMVLETAPTDKIVEAVKQSGLQSFFLEWEERFDRWQTRTGEARALLLSDVQKEAIIWQAGICETKTDDIVSSFNAAGEHSEELKRLYHIYSDRPSSYESNPWQPSSGSHHAVDLVLLFGGLDISLAPAAERTGQTLREAWIRFVNLDEPWPNASSSTYGFGPHGVCKELEAWEVQSRRRVMETNKLHEMDPTLLTKAFASLAAGKVSLLN</sequence>
<evidence type="ECO:0000256" key="6">
    <source>
        <dbReference type="ARBA" id="ARBA00023136"/>
    </source>
</evidence>
<evidence type="ECO:0000256" key="7">
    <source>
        <dbReference type="ARBA" id="ARBA00038359"/>
    </source>
</evidence>
<feature type="domain" description="Carboxylesterase type B" evidence="10">
    <location>
        <begin position="412"/>
        <end position="670"/>
    </location>
</feature>
<keyword evidence="6 9" id="KW-0472">Membrane</keyword>
<proteinExistence type="inferred from homology"/>
<comment type="similarity">
    <text evidence="2">Belongs to the type-B carboxylesterase/lipase family.</text>
</comment>
<feature type="region of interest" description="Disordered" evidence="8">
    <location>
        <begin position="292"/>
        <end position="362"/>
    </location>
</feature>
<dbReference type="InterPro" id="IPR019826">
    <property type="entry name" value="Carboxylesterase_B_AS"/>
</dbReference>
<keyword evidence="13" id="KW-1185">Reference proteome</keyword>
<feature type="transmembrane region" description="Helical" evidence="9">
    <location>
        <begin position="224"/>
        <end position="244"/>
    </location>
</feature>
<feature type="domain" description="Rhodopsin" evidence="11">
    <location>
        <begin position="31"/>
        <end position="283"/>
    </location>
</feature>
<evidence type="ECO:0000256" key="3">
    <source>
        <dbReference type="ARBA" id="ARBA00022692"/>
    </source>
</evidence>
<dbReference type="PANTHER" id="PTHR33048:SF2">
    <property type="entry name" value="SRPK"/>
    <property type="match status" value="1"/>
</dbReference>
<comment type="subcellular location">
    <subcellularLocation>
        <location evidence="1">Membrane</location>
        <topology evidence="1">Multi-pass membrane protein</topology>
    </subcellularLocation>
</comment>
<keyword evidence="5 9" id="KW-1133">Transmembrane helix</keyword>
<dbReference type="GO" id="GO:0016787">
    <property type="term" value="F:hydrolase activity"/>
    <property type="evidence" value="ECO:0007669"/>
    <property type="project" value="UniProtKB-KW"/>
</dbReference>
<feature type="transmembrane region" description="Helical" evidence="9">
    <location>
        <begin position="141"/>
        <end position="162"/>
    </location>
</feature>
<comment type="similarity">
    <text evidence="7">Belongs to the SAT4 family.</text>
</comment>
<dbReference type="InterPro" id="IPR029058">
    <property type="entry name" value="AB_hydrolase_fold"/>
</dbReference>
<dbReference type="Proteomes" id="UP000266152">
    <property type="component" value="Unassembled WGS sequence"/>
</dbReference>
<feature type="transmembrane region" description="Helical" evidence="9">
    <location>
        <begin position="48"/>
        <end position="71"/>
    </location>
</feature>
<keyword evidence="4" id="KW-0378">Hydrolase</keyword>
<dbReference type="Pfam" id="PF20684">
    <property type="entry name" value="Fung_rhodopsin"/>
    <property type="match status" value="1"/>
</dbReference>
<name>A0A395S5H1_FUSSP</name>
<evidence type="ECO:0000313" key="13">
    <source>
        <dbReference type="Proteomes" id="UP000266152"/>
    </source>
</evidence>
<gene>
    <name evidence="12" type="ORF">FSPOR_5831</name>
</gene>
<dbReference type="STRING" id="5514.A0A395S5H1"/>
<comment type="caution">
    <text evidence="12">The sequence shown here is derived from an EMBL/GenBank/DDBJ whole genome shotgun (WGS) entry which is preliminary data.</text>
</comment>
<dbReference type="PANTHER" id="PTHR33048">
    <property type="entry name" value="PTH11-LIKE INTEGRAL MEMBRANE PROTEIN (AFU_ORTHOLOGUE AFUA_5G11245)"/>
    <property type="match status" value="1"/>
</dbReference>